<feature type="region of interest" description="Disordered" evidence="1">
    <location>
        <begin position="88"/>
        <end position="107"/>
    </location>
</feature>
<dbReference type="InterPro" id="IPR002589">
    <property type="entry name" value="Macro_dom"/>
</dbReference>
<dbReference type="Proteomes" id="UP000218944">
    <property type="component" value="Unassembled WGS sequence"/>
</dbReference>
<protein>
    <submittedName>
        <fullName evidence="3">Appr-1-p processing protein</fullName>
    </submittedName>
</protein>
<evidence type="ECO:0000256" key="1">
    <source>
        <dbReference type="SAM" id="MobiDB-lite"/>
    </source>
</evidence>
<dbReference type="PROSITE" id="PS51154">
    <property type="entry name" value="MACRO"/>
    <property type="match status" value="1"/>
</dbReference>
<comment type="caution">
    <text evidence="3">The sequence shown here is derived from an EMBL/GenBank/DDBJ whole genome shotgun (WGS) entry which is preliminary data.</text>
</comment>
<dbReference type="InterPro" id="IPR043472">
    <property type="entry name" value="Macro_dom-like"/>
</dbReference>
<sequence>MSPLTPASAPDPRSPGAPADTGLPSHARLADELRALRRPGLAALRRVRPEALERAAAAAGYALGCADEAAGVEALLQAAVRRLAAAPAPAAGPLPPGAPAEEADDRRADPLGRAAAHTFGLLPGRRGASAPERRKAAAAVYGVTAERFRRGQEQEVIAELAGAVLALAREARPGRVGPEAPRALPDPPVRAAGPAPSAAVPRRVTVHVSSVELLRDIDILVSSENTHMEMSKTFRPTVSGALRRAAAIRSPGGEITDDVLSRELADWMRAHGRTGLPVRPGIVVPTSAGALAERGVRRVYHAAVVRPLGDGVRYHVDPQTLADAVSAVFARANAERDAYDPPLASICFPLLGAGQGGLTPVKAARWLCWAVQEELSRHPYWTVHFVARRPELARLLTDASSGP</sequence>
<proteinExistence type="predicted"/>
<feature type="region of interest" description="Disordered" evidence="1">
    <location>
        <begin position="175"/>
        <end position="197"/>
    </location>
</feature>
<organism evidence="3 4">
    <name type="scientific">Streptomyces albireticuli</name>
    <dbReference type="NCBI Taxonomy" id="1940"/>
    <lineage>
        <taxon>Bacteria</taxon>
        <taxon>Bacillati</taxon>
        <taxon>Actinomycetota</taxon>
        <taxon>Actinomycetes</taxon>
        <taxon>Kitasatosporales</taxon>
        <taxon>Streptomycetaceae</taxon>
        <taxon>Streptomyces</taxon>
    </lineage>
</organism>
<feature type="region of interest" description="Disordered" evidence="1">
    <location>
        <begin position="1"/>
        <end position="25"/>
    </location>
</feature>
<keyword evidence="4" id="KW-1185">Reference proteome</keyword>
<dbReference type="AlphaFoldDB" id="A0A2A2D2I3"/>
<dbReference type="Gene3D" id="3.40.220.10">
    <property type="entry name" value="Leucine Aminopeptidase, subunit E, domain 1"/>
    <property type="match status" value="1"/>
</dbReference>
<dbReference type="SUPFAM" id="SSF52949">
    <property type="entry name" value="Macro domain-like"/>
    <property type="match status" value="1"/>
</dbReference>
<accession>A0A2A2D2I3</accession>
<feature type="domain" description="Macro" evidence="2">
    <location>
        <begin position="191"/>
        <end position="403"/>
    </location>
</feature>
<dbReference type="EMBL" id="NSJV01000558">
    <property type="protein sequence ID" value="PAU45540.1"/>
    <property type="molecule type" value="Genomic_DNA"/>
</dbReference>
<evidence type="ECO:0000313" key="4">
    <source>
        <dbReference type="Proteomes" id="UP000218944"/>
    </source>
</evidence>
<evidence type="ECO:0000259" key="2">
    <source>
        <dbReference type="PROSITE" id="PS51154"/>
    </source>
</evidence>
<reference evidence="3 4" key="1">
    <citation type="submission" date="2017-08" db="EMBL/GenBank/DDBJ databases">
        <title>Genome sequence of Streptomyces albireticuli NRRL B-1670.</title>
        <authorList>
            <person name="Graham D.E."/>
            <person name="Mahan K.M."/>
            <person name="Klingeman D.M."/>
            <person name="Hettich R.L."/>
            <person name="Parry R.J."/>
            <person name="Spain J.C."/>
        </authorList>
    </citation>
    <scope>NUCLEOTIDE SEQUENCE [LARGE SCALE GENOMIC DNA]</scope>
    <source>
        <strain evidence="3 4">NRRL B-1670</strain>
    </source>
</reference>
<dbReference type="RefSeq" id="WP_095583897.1">
    <property type="nucleotide sequence ID" value="NZ_JAJQQS010000019.1"/>
</dbReference>
<name>A0A2A2D2I3_9ACTN</name>
<evidence type="ECO:0000313" key="3">
    <source>
        <dbReference type="EMBL" id="PAU45540.1"/>
    </source>
</evidence>
<gene>
    <name evidence="3" type="ORF">CK936_28925</name>
</gene>